<dbReference type="RefSeq" id="WP_294183375.1">
    <property type="nucleotide sequence ID" value="NZ_JBGFFE010000022.1"/>
</dbReference>
<keyword evidence="1" id="KW-0802">TPR repeat</keyword>
<keyword evidence="2" id="KW-0812">Transmembrane</keyword>
<sequence length="396" mass="46238">MNRSQKIYNRALDKYNGGHIESAIKLCDKSISLNAKNRAAINLKGLLLYLKGDLWGSRKIWNMNYKSNNDIISKKYIDGSKDDEIRFRLYGRSLMLIKELRINEALKLLQRCAESDFNYIEVNNCSALCYIKKGEYQKALKKIDNVFKVDADNFKAKKNIKLLEDVDVVKKRFDIKRIIVIFLFVTCMILLLLVGIHRGIINFKNYSGNKKYEVKVRKDHNILKKDVFAREDVEKYIQAKDYDSMYFQFDKWKNKKLSAEDKRLLSTVHQILNGEGCLYFYNLGSKYLDNGDYDNAISYFKKSYEVGNKSDLYPHITYFLARSVDLSGDHSSALKYYSQYDKSFPQGNYEESVLYRLAVLYRGMNSDISKSYAKKLLDRYPGSIYNNSIIDSILHS</sequence>
<keyword evidence="4" id="KW-1185">Reference proteome</keyword>
<evidence type="ECO:0000313" key="4">
    <source>
        <dbReference type="Proteomes" id="UP001565220"/>
    </source>
</evidence>
<gene>
    <name evidence="3" type="ORF">AB8S09_12740</name>
</gene>
<dbReference type="Pfam" id="PF13432">
    <property type="entry name" value="TPR_16"/>
    <property type="match status" value="1"/>
</dbReference>
<name>A0ABV4E029_9CLOT</name>
<keyword evidence="2" id="KW-1133">Transmembrane helix</keyword>
<organism evidence="3 4">
    <name type="scientific">Clostridium lapidicellarium</name>
    <dbReference type="NCBI Taxonomy" id="3240931"/>
    <lineage>
        <taxon>Bacteria</taxon>
        <taxon>Bacillati</taxon>
        <taxon>Bacillota</taxon>
        <taxon>Clostridia</taxon>
        <taxon>Eubacteriales</taxon>
        <taxon>Clostridiaceae</taxon>
        <taxon>Clostridium</taxon>
    </lineage>
</organism>
<evidence type="ECO:0000256" key="2">
    <source>
        <dbReference type="SAM" id="Phobius"/>
    </source>
</evidence>
<proteinExistence type="predicted"/>
<dbReference type="InterPro" id="IPR011990">
    <property type="entry name" value="TPR-like_helical_dom_sf"/>
</dbReference>
<dbReference type="Gene3D" id="1.25.40.10">
    <property type="entry name" value="Tetratricopeptide repeat domain"/>
    <property type="match status" value="2"/>
</dbReference>
<feature type="repeat" description="TPR" evidence="1">
    <location>
        <begin position="277"/>
        <end position="310"/>
    </location>
</feature>
<dbReference type="EMBL" id="JBGFFE010000022">
    <property type="protein sequence ID" value="MEY8764499.1"/>
    <property type="molecule type" value="Genomic_DNA"/>
</dbReference>
<dbReference type="SUPFAM" id="SSF48452">
    <property type="entry name" value="TPR-like"/>
    <property type="match status" value="1"/>
</dbReference>
<feature type="transmembrane region" description="Helical" evidence="2">
    <location>
        <begin position="178"/>
        <end position="196"/>
    </location>
</feature>
<comment type="caution">
    <text evidence="3">The sequence shown here is derived from an EMBL/GenBank/DDBJ whole genome shotgun (WGS) entry which is preliminary data.</text>
</comment>
<reference evidence="3 4" key="1">
    <citation type="submission" date="2024-08" db="EMBL/GenBank/DDBJ databases">
        <title>Clostridium lapicellarii sp. nov., and Clostridium renhuaiense sp. nov., two species isolated from the mud in a fermentation cellar used for producing sauce-flavour Chinese liquors.</title>
        <authorList>
            <person name="Yang F."/>
            <person name="Wang H."/>
            <person name="Chen L.Q."/>
            <person name="Zhou N."/>
            <person name="Lu J.J."/>
            <person name="Pu X.X."/>
            <person name="Wan B."/>
            <person name="Wang L."/>
            <person name="Liu S.J."/>
        </authorList>
    </citation>
    <scope>NUCLEOTIDE SEQUENCE [LARGE SCALE GENOMIC DNA]</scope>
    <source>
        <strain evidence="3 4">MT-113</strain>
    </source>
</reference>
<dbReference type="InterPro" id="IPR019734">
    <property type="entry name" value="TPR_rpt"/>
</dbReference>
<evidence type="ECO:0000313" key="3">
    <source>
        <dbReference type="EMBL" id="MEY8764499.1"/>
    </source>
</evidence>
<keyword evidence="2" id="KW-0472">Membrane</keyword>
<dbReference type="Pfam" id="PF13174">
    <property type="entry name" value="TPR_6"/>
    <property type="match status" value="1"/>
</dbReference>
<dbReference type="Proteomes" id="UP001565220">
    <property type="component" value="Unassembled WGS sequence"/>
</dbReference>
<dbReference type="PROSITE" id="PS50005">
    <property type="entry name" value="TPR"/>
    <property type="match status" value="1"/>
</dbReference>
<protein>
    <submittedName>
        <fullName evidence="3">Tetratricopeptide repeat protein</fullName>
    </submittedName>
</protein>
<dbReference type="SMART" id="SM00028">
    <property type="entry name" value="TPR"/>
    <property type="match status" value="3"/>
</dbReference>
<accession>A0ABV4E029</accession>
<evidence type="ECO:0000256" key="1">
    <source>
        <dbReference type="PROSITE-ProRule" id="PRU00339"/>
    </source>
</evidence>